<reference evidence="2" key="1">
    <citation type="journal article" date="2020" name="Nat. Commun.">
        <title>Genome assembly of wild tea tree DASZ reveals pedigree and selection history of tea varieties.</title>
        <authorList>
            <person name="Zhang W."/>
            <person name="Zhang Y."/>
            <person name="Qiu H."/>
            <person name="Guo Y."/>
            <person name="Wan H."/>
            <person name="Zhang X."/>
            <person name="Scossa F."/>
            <person name="Alseekh S."/>
            <person name="Zhang Q."/>
            <person name="Wang P."/>
            <person name="Xu L."/>
            <person name="Schmidt M.H."/>
            <person name="Jia X."/>
            <person name="Li D."/>
            <person name="Zhu A."/>
            <person name="Guo F."/>
            <person name="Chen W."/>
            <person name="Ni D."/>
            <person name="Usadel B."/>
            <person name="Fernie A.R."/>
            <person name="Wen W."/>
        </authorList>
    </citation>
    <scope>NUCLEOTIDE SEQUENCE [LARGE SCALE GENOMIC DNA]</scope>
    <source>
        <strain evidence="2">cv. G240</strain>
    </source>
</reference>
<accession>A0A7J7G0J5</accession>
<sequence length="59" mass="6929">MDSIIIKLARVSWAKVSKSIHRCRSCRRNICKMARLKSMHECRSCKRNICKMAIRSVMC</sequence>
<organism evidence="1 2">
    <name type="scientific">Camellia sinensis</name>
    <name type="common">Tea plant</name>
    <name type="synonym">Thea sinensis</name>
    <dbReference type="NCBI Taxonomy" id="4442"/>
    <lineage>
        <taxon>Eukaryota</taxon>
        <taxon>Viridiplantae</taxon>
        <taxon>Streptophyta</taxon>
        <taxon>Embryophyta</taxon>
        <taxon>Tracheophyta</taxon>
        <taxon>Spermatophyta</taxon>
        <taxon>Magnoliopsida</taxon>
        <taxon>eudicotyledons</taxon>
        <taxon>Gunneridae</taxon>
        <taxon>Pentapetalae</taxon>
        <taxon>asterids</taxon>
        <taxon>Ericales</taxon>
        <taxon>Theaceae</taxon>
        <taxon>Camellia</taxon>
    </lineage>
</organism>
<comment type="caution">
    <text evidence="1">The sequence shown here is derived from an EMBL/GenBank/DDBJ whole genome shotgun (WGS) entry which is preliminary data.</text>
</comment>
<proteinExistence type="predicted"/>
<evidence type="ECO:0000313" key="1">
    <source>
        <dbReference type="EMBL" id="KAF5933925.1"/>
    </source>
</evidence>
<gene>
    <name evidence="1" type="ORF">HYC85_030096</name>
</gene>
<reference evidence="1 2" key="2">
    <citation type="submission" date="2020-07" db="EMBL/GenBank/DDBJ databases">
        <title>Genome assembly of wild tea tree DASZ reveals pedigree and selection history of tea varieties.</title>
        <authorList>
            <person name="Zhang W."/>
        </authorList>
    </citation>
    <scope>NUCLEOTIDE SEQUENCE [LARGE SCALE GENOMIC DNA]</scope>
    <source>
        <strain evidence="2">cv. G240</strain>
        <tissue evidence="1">Leaf</tissue>
    </source>
</reference>
<dbReference type="Proteomes" id="UP000593564">
    <property type="component" value="Unassembled WGS sequence"/>
</dbReference>
<name>A0A7J7G0J5_CAMSI</name>
<dbReference type="EMBL" id="JACBKZ010000014">
    <property type="protein sequence ID" value="KAF5933925.1"/>
    <property type="molecule type" value="Genomic_DNA"/>
</dbReference>
<protein>
    <submittedName>
        <fullName evidence="1">Uncharacterized protein</fullName>
    </submittedName>
</protein>
<evidence type="ECO:0000313" key="2">
    <source>
        <dbReference type="Proteomes" id="UP000593564"/>
    </source>
</evidence>
<dbReference type="AlphaFoldDB" id="A0A7J7G0J5"/>
<keyword evidence="2" id="KW-1185">Reference proteome</keyword>